<dbReference type="Proteomes" id="UP000028990">
    <property type="component" value="Unassembled WGS sequence"/>
</dbReference>
<dbReference type="EMBL" id="KN121538">
    <property type="protein sequence ID" value="KFO36144.1"/>
    <property type="molecule type" value="Genomic_DNA"/>
</dbReference>
<sequence length="160" mass="17312">MPGDQGPGNKLESLVDTTPAQVGPPPRRTHSPNLQAVGSRQATILLPLRTSSPALARRSLEPSLHVNKLCLLTKSTASAAGRTDRHMRSLDVTPLALHPCSRGCSFSCTFHQSLPQLSSLCLTPGCTIYFWEAHGSLSMDNIWENAHIRVDEPCETSKAC</sequence>
<evidence type="ECO:0000256" key="1">
    <source>
        <dbReference type="SAM" id="MobiDB-lite"/>
    </source>
</evidence>
<proteinExistence type="predicted"/>
<gene>
    <name evidence="2" type="ORF">H920_02518</name>
</gene>
<feature type="region of interest" description="Disordered" evidence="1">
    <location>
        <begin position="1"/>
        <end position="33"/>
    </location>
</feature>
<evidence type="ECO:0000313" key="3">
    <source>
        <dbReference type="Proteomes" id="UP000028990"/>
    </source>
</evidence>
<organism evidence="2 3">
    <name type="scientific">Fukomys damarensis</name>
    <name type="common">Damaraland mole rat</name>
    <name type="synonym">Cryptomys damarensis</name>
    <dbReference type="NCBI Taxonomy" id="885580"/>
    <lineage>
        <taxon>Eukaryota</taxon>
        <taxon>Metazoa</taxon>
        <taxon>Chordata</taxon>
        <taxon>Craniata</taxon>
        <taxon>Vertebrata</taxon>
        <taxon>Euteleostomi</taxon>
        <taxon>Mammalia</taxon>
        <taxon>Eutheria</taxon>
        <taxon>Euarchontoglires</taxon>
        <taxon>Glires</taxon>
        <taxon>Rodentia</taxon>
        <taxon>Hystricomorpha</taxon>
        <taxon>Bathyergidae</taxon>
        <taxon>Fukomys</taxon>
    </lineage>
</organism>
<evidence type="ECO:0000313" key="2">
    <source>
        <dbReference type="EMBL" id="KFO36144.1"/>
    </source>
</evidence>
<accession>A0A091DVL0</accession>
<reference evidence="2 3" key="1">
    <citation type="submission" date="2013-11" db="EMBL/GenBank/DDBJ databases">
        <title>The Damaraland mole rat (Fukomys damarensis) genome and evolution of African mole rats.</title>
        <authorList>
            <person name="Gladyshev V.N."/>
            <person name="Fang X."/>
        </authorList>
    </citation>
    <scope>NUCLEOTIDE SEQUENCE [LARGE SCALE GENOMIC DNA]</scope>
    <source>
        <tissue evidence="2">Liver</tissue>
    </source>
</reference>
<name>A0A091DVL0_FUKDA</name>
<protein>
    <submittedName>
        <fullName evidence="2">Uncharacterized protein</fullName>
    </submittedName>
</protein>
<keyword evidence="3" id="KW-1185">Reference proteome</keyword>
<dbReference type="AlphaFoldDB" id="A0A091DVL0"/>